<dbReference type="InterPro" id="IPR030659">
    <property type="entry name" value="SecY_CS"/>
</dbReference>
<dbReference type="eggNOG" id="KOG1373">
    <property type="taxonomic scope" value="Eukaryota"/>
</dbReference>
<feature type="transmembrane region" description="Helical" evidence="10">
    <location>
        <begin position="124"/>
        <end position="142"/>
    </location>
</feature>
<evidence type="ECO:0000256" key="3">
    <source>
        <dbReference type="ARBA" id="ARBA00022448"/>
    </source>
</evidence>
<evidence type="ECO:0000256" key="4">
    <source>
        <dbReference type="ARBA" id="ARBA00022692"/>
    </source>
</evidence>
<dbReference type="Gene3D" id="1.10.3370.10">
    <property type="entry name" value="SecY subunit domain"/>
    <property type="match status" value="1"/>
</dbReference>
<evidence type="ECO:0000256" key="5">
    <source>
        <dbReference type="ARBA" id="ARBA00022927"/>
    </source>
</evidence>
<evidence type="ECO:0000256" key="6">
    <source>
        <dbReference type="ARBA" id="ARBA00022989"/>
    </source>
</evidence>
<proteinExistence type="inferred from homology"/>
<feature type="transmembrane region" description="Helical" evidence="10">
    <location>
        <begin position="33"/>
        <end position="51"/>
    </location>
</feature>
<dbReference type="Pfam" id="PF10559">
    <property type="entry name" value="Plug_translocon"/>
    <property type="match status" value="1"/>
</dbReference>
<feature type="transmembrane region" description="Helical" evidence="10">
    <location>
        <begin position="357"/>
        <end position="384"/>
    </location>
</feature>
<evidence type="ECO:0000256" key="9">
    <source>
        <dbReference type="RuleBase" id="RU004349"/>
    </source>
</evidence>
<evidence type="ECO:0000256" key="2">
    <source>
        <dbReference type="ARBA" id="ARBA00005751"/>
    </source>
</evidence>
<dbReference type="GO" id="GO:0071261">
    <property type="term" value="C:Ssh1 translocon complex"/>
    <property type="evidence" value="ECO:0007669"/>
    <property type="project" value="EnsemblFungi"/>
</dbReference>
<feature type="transmembrane region" description="Helical" evidence="10">
    <location>
        <begin position="248"/>
        <end position="269"/>
    </location>
</feature>
<reference evidence="13" key="2">
    <citation type="submission" date="2012-08" db="EMBL/GenBank/DDBJ databases">
        <title>Genome sequence of Kazachstania naganishii.</title>
        <authorList>
            <person name="Gordon J.L."/>
            <person name="Armisen D."/>
            <person name="Proux-Wera E."/>
            <person name="OhEigeartaigh S.S."/>
            <person name="Byrne K.P."/>
            <person name="Wolfe K.H."/>
        </authorList>
    </citation>
    <scope>NUCLEOTIDE SEQUENCE [LARGE SCALE GENOMIC DNA]</scope>
    <source>
        <strain evidence="13">ATCC MYA-139 / BCRC 22969 / CBS 8797 / CCRC 22969 / KCTC 17520 / NBRC 10181 / NCYC 3082</strain>
    </source>
</reference>
<feature type="transmembrane region" description="Helical" evidence="10">
    <location>
        <begin position="83"/>
        <end position="104"/>
    </location>
</feature>
<dbReference type="InterPro" id="IPR002208">
    <property type="entry name" value="SecY/SEC61-alpha"/>
</dbReference>
<dbReference type="GeneID" id="34524960"/>
<dbReference type="PROSITE" id="PS00755">
    <property type="entry name" value="SECY_1"/>
    <property type="match status" value="1"/>
</dbReference>
<dbReference type="RefSeq" id="XP_022463526.1">
    <property type="nucleotide sequence ID" value="XM_022606873.1"/>
</dbReference>
<dbReference type="SUPFAM" id="SSF103491">
    <property type="entry name" value="Preprotein translocase SecY subunit"/>
    <property type="match status" value="1"/>
</dbReference>
<dbReference type="GO" id="GO:0015031">
    <property type="term" value="P:protein transport"/>
    <property type="evidence" value="ECO:0007669"/>
    <property type="project" value="UniProtKB-KW"/>
</dbReference>
<feature type="domain" description="Translocon Sec61/SecY plug" evidence="11">
    <location>
        <begin position="41"/>
        <end position="76"/>
    </location>
</feature>
<keyword evidence="8 10" id="KW-0472">Membrane</keyword>
<dbReference type="Proteomes" id="UP000006310">
    <property type="component" value="Chromosome 3"/>
</dbReference>
<evidence type="ECO:0000256" key="7">
    <source>
        <dbReference type="ARBA" id="ARBA00023010"/>
    </source>
</evidence>
<gene>
    <name evidence="12" type="primary">KNAG0C01660</name>
    <name evidence="12" type="ordered locus">KNAG_0C01660</name>
</gene>
<dbReference type="AlphaFoldDB" id="J7R371"/>
<dbReference type="InterPro" id="IPR019561">
    <property type="entry name" value="Translocon_Sec61/SecY_plug_dom"/>
</dbReference>
<dbReference type="Pfam" id="PF00344">
    <property type="entry name" value="SecY"/>
    <property type="match status" value="1"/>
</dbReference>
<organism evidence="12 13">
    <name type="scientific">Huiozyma naganishii (strain ATCC MYA-139 / BCRC 22969 / CBS 8797 / KCTC 17520 / NBRC 10181 / NCYC 3082 / Yp74L-3)</name>
    <name type="common">Yeast</name>
    <name type="synonym">Kazachstania naganishii</name>
    <dbReference type="NCBI Taxonomy" id="1071383"/>
    <lineage>
        <taxon>Eukaryota</taxon>
        <taxon>Fungi</taxon>
        <taxon>Dikarya</taxon>
        <taxon>Ascomycota</taxon>
        <taxon>Saccharomycotina</taxon>
        <taxon>Saccharomycetes</taxon>
        <taxon>Saccharomycetales</taxon>
        <taxon>Saccharomycetaceae</taxon>
        <taxon>Huiozyma</taxon>
    </lineage>
</organism>
<evidence type="ECO:0000256" key="10">
    <source>
        <dbReference type="SAM" id="Phobius"/>
    </source>
</evidence>
<reference evidence="12 13" key="1">
    <citation type="journal article" date="2011" name="Proc. Natl. Acad. Sci. U.S.A.">
        <title>Evolutionary erosion of yeast sex chromosomes by mating-type switching accidents.</title>
        <authorList>
            <person name="Gordon J.L."/>
            <person name="Armisen D."/>
            <person name="Proux-Wera E."/>
            <person name="Oheigeartaigh S.S."/>
            <person name="Byrne K.P."/>
            <person name="Wolfe K.H."/>
        </authorList>
    </citation>
    <scope>NUCLEOTIDE SEQUENCE [LARGE SCALE GENOMIC DNA]</scope>
    <source>
        <strain evidence="13">ATCC MYA-139 / BCRC 22969 / CBS 8797 / CCRC 22969 / KCTC 17520 / NBRC 10181 / NCYC 3082</strain>
    </source>
</reference>
<feature type="transmembrane region" description="Helical" evidence="10">
    <location>
        <begin position="148"/>
        <end position="168"/>
    </location>
</feature>
<dbReference type="KEGG" id="kng:KNAG_0C01660"/>
<evidence type="ECO:0000259" key="11">
    <source>
        <dbReference type="Pfam" id="PF10559"/>
    </source>
</evidence>
<dbReference type="GO" id="GO:0005048">
    <property type="term" value="F:signal sequence binding"/>
    <property type="evidence" value="ECO:0007669"/>
    <property type="project" value="EnsemblFungi"/>
</dbReference>
<dbReference type="OrthoDB" id="420669at2759"/>
<protein>
    <recommendedName>
        <fullName evidence="11">Translocon Sec61/SecY plug domain-containing protein</fullName>
    </recommendedName>
</protein>
<evidence type="ECO:0000313" key="13">
    <source>
        <dbReference type="Proteomes" id="UP000006310"/>
    </source>
</evidence>
<dbReference type="STRING" id="1071383.J7R371"/>
<dbReference type="OMA" id="QAYCHIK"/>
<keyword evidence="4 10" id="KW-0812">Transmembrane</keyword>
<name>J7R371_HUIN7</name>
<sequence>MAGLRLIDLAKPIFTLLPEVEVPFEKIPFDDKVVYTIFSALIYLFAQFPLAGVKKDAADATIKDPIYFLRGVFAAEPRTLLEFGIFPIVSSGLILQLLAGLKVIKVNFKLQRDRELFQTLTKVFSLLQYFLLTNIFIASGYYGVDLTWVHIFLLNVQLNGAGLFASLLTEVIDKGFGFTSGPMIINTIVIATNLVADTLGVNQISVDAEGNTEPQGALINLFQGFRAKHKTFLGGIVSAFDRDYLPNLSTMAIVLCIGIIVCYLQSFRLELPIRSTKARGMNNVYPVRLFHIGCLSITFSYVLLFSIHIVAFAAIVLVGKNNPSSLVCKVLGHYEMVNNILAVPTFPLSMLTPPRSLIGGILSAPLSFIVYPLFVLTTGVWFAYRWQAISGGSARDLALDFKEQGITLTGRREQNIAKELEKVIPSASTTGAGLLALLTIAGELLGLKGKAAGMVVGVAGGFSLLEIISMDYQQTGGDSALSGVLGTPTNF</sequence>
<dbReference type="EMBL" id="HE978316">
    <property type="protein sequence ID" value="CCK69280.1"/>
    <property type="molecule type" value="Genomic_DNA"/>
</dbReference>
<dbReference type="PIRSF" id="PIRSF004557">
    <property type="entry name" value="SecY"/>
    <property type="match status" value="1"/>
</dbReference>
<dbReference type="GO" id="GO:0006614">
    <property type="term" value="P:SRP-dependent cotranslational protein targeting to membrane"/>
    <property type="evidence" value="ECO:0007669"/>
    <property type="project" value="EnsemblFungi"/>
</dbReference>
<dbReference type="HOGENOM" id="CLU_031763_2_1_1"/>
<feature type="transmembrane region" description="Helical" evidence="10">
    <location>
        <begin position="289"/>
        <end position="317"/>
    </location>
</feature>
<dbReference type="PANTHER" id="PTHR10906">
    <property type="entry name" value="SECY/SEC61-ALPHA FAMILY MEMBER"/>
    <property type="match status" value="1"/>
</dbReference>
<evidence type="ECO:0000256" key="8">
    <source>
        <dbReference type="ARBA" id="ARBA00023136"/>
    </source>
</evidence>
<accession>J7R371</accession>
<comment type="similarity">
    <text evidence="2 9">Belongs to the SecY/SEC61-alpha family.</text>
</comment>
<keyword evidence="5" id="KW-0653">Protein transport</keyword>
<dbReference type="InterPro" id="IPR023201">
    <property type="entry name" value="SecY_dom_sf"/>
</dbReference>
<evidence type="ECO:0000256" key="1">
    <source>
        <dbReference type="ARBA" id="ARBA00004127"/>
    </source>
</evidence>
<feature type="transmembrane region" description="Helical" evidence="10">
    <location>
        <begin position="175"/>
        <end position="196"/>
    </location>
</feature>
<comment type="subcellular location">
    <subcellularLocation>
        <location evidence="1">Endomembrane system</location>
        <topology evidence="1">Multi-pass membrane protein</topology>
    </subcellularLocation>
</comment>
<keyword evidence="13" id="KW-1185">Reference proteome</keyword>
<evidence type="ECO:0000313" key="12">
    <source>
        <dbReference type="EMBL" id="CCK69280.1"/>
    </source>
</evidence>
<keyword evidence="7" id="KW-0811">Translocation</keyword>
<keyword evidence="3" id="KW-0813">Transport</keyword>
<keyword evidence="6 10" id="KW-1133">Transmembrane helix</keyword>